<sequence length="96" mass="9896">MHSLKRVAAVALVSAAGAAGIALASAGTASAAPTYIGPLYYESTEAGIFAPSPCRQAVTAERADGNIILIDCAPDNPWYLFRPPHELRVGIDVNGS</sequence>
<evidence type="ECO:0000256" key="1">
    <source>
        <dbReference type="SAM" id="SignalP"/>
    </source>
</evidence>
<evidence type="ECO:0000313" key="2">
    <source>
        <dbReference type="EMBL" id="GGG01726.1"/>
    </source>
</evidence>
<dbReference type="Proteomes" id="UP000654257">
    <property type="component" value="Unassembled WGS sequence"/>
</dbReference>
<reference evidence="2" key="1">
    <citation type="journal article" date="2014" name="Int. J. Syst. Evol. Microbiol.">
        <title>Complete genome sequence of Corynebacterium casei LMG S-19264T (=DSM 44701T), isolated from a smear-ripened cheese.</title>
        <authorList>
            <consortium name="US DOE Joint Genome Institute (JGI-PGF)"/>
            <person name="Walter F."/>
            <person name="Albersmeier A."/>
            <person name="Kalinowski J."/>
            <person name="Ruckert C."/>
        </authorList>
    </citation>
    <scope>NUCLEOTIDE SEQUENCE</scope>
    <source>
        <strain evidence="2">CCM 7905</strain>
    </source>
</reference>
<dbReference type="RefSeq" id="WP_188544182.1">
    <property type="nucleotide sequence ID" value="NZ_BMCU01000002.1"/>
</dbReference>
<evidence type="ECO:0008006" key="4">
    <source>
        <dbReference type="Google" id="ProtNLM"/>
    </source>
</evidence>
<organism evidence="2 3">
    <name type="scientific">Rhodococcoides trifolii</name>
    <dbReference type="NCBI Taxonomy" id="908250"/>
    <lineage>
        <taxon>Bacteria</taxon>
        <taxon>Bacillati</taxon>
        <taxon>Actinomycetota</taxon>
        <taxon>Actinomycetes</taxon>
        <taxon>Mycobacteriales</taxon>
        <taxon>Nocardiaceae</taxon>
        <taxon>Rhodococcoides</taxon>
    </lineage>
</organism>
<protein>
    <recommendedName>
        <fullName evidence="4">Secreted protein</fullName>
    </recommendedName>
</protein>
<reference evidence="2" key="2">
    <citation type="submission" date="2020-09" db="EMBL/GenBank/DDBJ databases">
        <authorList>
            <person name="Sun Q."/>
            <person name="Sedlacek I."/>
        </authorList>
    </citation>
    <scope>NUCLEOTIDE SEQUENCE</scope>
    <source>
        <strain evidence="2">CCM 7905</strain>
    </source>
</reference>
<proteinExistence type="predicted"/>
<feature type="signal peptide" evidence="1">
    <location>
        <begin position="1"/>
        <end position="31"/>
    </location>
</feature>
<accession>A0A917CWW8</accession>
<dbReference type="EMBL" id="BMCU01000002">
    <property type="protein sequence ID" value="GGG01726.1"/>
    <property type="molecule type" value="Genomic_DNA"/>
</dbReference>
<dbReference type="AlphaFoldDB" id="A0A917CWW8"/>
<name>A0A917CWW8_9NOCA</name>
<comment type="caution">
    <text evidence="2">The sequence shown here is derived from an EMBL/GenBank/DDBJ whole genome shotgun (WGS) entry which is preliminary data.</text>
</comment>
<feature type="chain" id="PRO_5037954659" description="Secreted protein" evidence="1">
    <location>
        <begin position="32"/>
        <end position="96"/>
    </location>
</feature>
<keyword evidence="1" id="KW-0732">Signal</keyword>
<keyword evidence="3" id="KW-1185">Reference proteome</keyword>
<gene>
    <name evidence="2" type="ORF">GCM10007304_14650</name>
</gene>
<evidence type="ECO:0000313" key="3">
    <source>
        <dbReference type="Proteomes" id="UP000654257"/>
    </source>
</evidence>